<organism evidence="1 2">
    <name type="scientific">Zizania palustris</name>
    <name type="common">Northern wild rice</name>
    <dbReference type="NCBI Taxonomy" id="103762"/>
    <lineage>
        <taxon>Eukaryota</taxon>
        <taxon>Viridiplantae</taxon>
        <taxon>Streptophyta</taxon>
        <taxon>Embryophyta</taxon>
        <taxon>Tracheophyta</taxon>
        <taxon>Spermatophyta</taxon>
        <taxon>Magnoliopsida</taxon>
        <taxon>Liliopsida</taxon>
        <taxon>Poales</taxon>
        <taxon>Poaceae</taxon>
        <taxon>BOP clade</taxon>
        <taxon>Oryzoideae</taxon>
        <taxon>Oryzeae</taxon>
        <taxon>Zizaniinae</taxon>
        <taxon>Zizania</taxon>
    </lineage>
</organism>
<dbReference type="OrthoDB" id="189024at2759"/>
<keyword evidence="2" id="KW-1185">Reference proteome</keyword>
<gene>
    <name evidence="1" type="ORF">GUJ93_ZPchr0002g23638</name>
</gene>
<evidence type="ECO:0000313" key="2">
    <source>
        <dbReference type="Proteomes" id="UP000729402"/>
    </source>
</evidence>
<accession>A0A8J5VBF6</accession>
<comment type="caution">
    <text evidence="1">The sequence shown here is derived from an EMBL/GenBank/DDBJ whole genome shotgun (WGS) entry which is preliminary data.</text>
</comment>
<dbReference type="EMBL" id="JAAALK010000287">
    <property type="protein sequence ID" value="KAG8059190.1"/>
    <property type="molecule type" value="Genomic_DNA"/>
</dbReference>
<reference evidence="1" key="1">
    <citation type="journal article" date="2021" name="bioRxiv">
        <title>Whole Genome Assembly and Annotation of Northern Wild Rice, Zizania palustris L., Supports a Whole Genome Duplication in the Zizania Genus.</title>
        <authorList>
            <person name="Haas M."/>
            <person name="Kono T."/>
            <person name="Macchietto M."/>
            <person name="Millas R."/>
            <person name="McGilp L."/>
            <person name="Shao M."/>
            <person name="Duquette J."/>
            <person name="Hirsch C.N."/>
            <person name="Kimball J."/>
        </authorList>
    </citation>
    <scope>NUCLEOTIDE SEQUENCE</scope>
    <source>
        <tissue evidence="1">Fresh leaf tissue</tissue>
    </source>
</reference>
<dbReference type="AlphaFoldDB" id="A0A8J5VBF6"/>
<evidence type="ECO:0000313" key="1">
    <source>
        <dbReference type="EMBL" id="KAG8059190.1"/>
    </source>
</evidence>
<name>A0A8J5VBF6_ZIZPA</name>
<reference evidence="1" key="2">
    <citation type="submission" date="2021-02" db="EMBL/GenBank/DDBJ databases">
        <authorList>
            <person name="Kimball J.A."/>
            <person name="Haas M.W."/>
            <person name="Macchietto M."/>
            <person name="Kono T."/>
            <person name="Duquette J."/>
            <person name="Shao M."/>
        </authorList>
    </citation>
    <scope>NUCLEOTIDE SEQUENCE</scope>
    <source>
        <tissue evidence="1">Fresh leaf tissue</tissue>
    </source>
</reference>
<protein>
    <submittedName>
        <fullName evidence="1">Uncharacterized protein</fullName>
    </submittedName>
</protein>
<dbReference type="Proteomes" id="UP000729402">
    <property type="component" value="Unassembled WGS sequence"/>
</dbReference>
<sequence length="127" mass="14306">MDPDPQGYSNLVPLNSRRVVVRFDYIKIFSLNTLEYTVTGSYAMMAVNSRTSHVHFAVTMLARVKIDVVVLPAKLPPVKISKAITKLCSFVDWRLLGCNQPVKLTSSRYCPPVCSEMCLHKGHYNCI</sequence>
<proteinExistence type="predicted"/>